<dbReference type="InterPro" id="IPR010259">
    <property type="entry name" value="S8pro/Inhibitor_I9"/>
</dbReference>
<dbReference type="AlphaFoldDB" id="A0A3N1CX51"/>
<sequence>MRKPRFVLPVLALALIAATAGPASAEPAPRIEVRHAPAEAARTGEYLVALADGASPDSVLARARVTRTTSRWSAALNGFAAPLSARQLDRLRRDARVLHIVEDAVVSGMSGASSAGVQPNPGWALDRIDQAVLPLDGSFTTASTGAGVNAYVIDTGIDTAHPDFGGRASVAYDNVGDGYNGQDCDGHGTRVAGALGGAQYGVAKAVNLFSVRFSDCNDDFTLGQYTGALDWVAAHHQKPAVANISTNWSPAMAYLMGSYLRLVANGLADSGVFVTASAGNDNIDACQAPPADAAGAFAVAASDATDARASFSNWGSCVDLYAPGVAVDLPTIGGGHAAASGTSFAAPLAAGVAALYKATYGDTSYSTIRTWLLAHATSGVISGNTSPTPNLLLSTGGL</sequence>
<dbReference type="PROSITE" id="PS00136">
    <property type="entry name" value="SUBTILASE_ASP"/>
    <property type="match status" value="1"/>
</dbReference>
<dbReference type="InterPro" id="IPR023827">
    <property type="entry name" value="Peptidase_S8_Asp-AS"/>
</dbReference>
<feature type="signal peptide" evidence="7">
    <location>
        <begin position="1"/>
        <end position="25"/>
    </location>
</feature>
<dbReference type="OrthoDB" id="9766923at2"/>
<dbReference type="Pfam" id="PF00082">
    <property type="entry name" value="Peptidase_S8"/>
    <property type="match status" value="1"/>
</dbReference>
<keyword evidence="7" id="KW-0732">Signal</keyword>
<dbReference type="EMBL" id="RJKE01000001">
    <property type="protein sequence ID" value="ROO85844.1"/>
    <property type="molecule type" value="Genomic_DNA"/>
</dbReference>
<keyword evidence="4 5" id="KW-0720">Serine protease</keyword>
<evidence type="ECO:0000313" key="11">
    <source>
        <dbReference type="Proteomes" id="UP000272400"/>
    </source>
</evidence>
<dbReference type="InterPro" id="IPR000209">
    <property type="entry name" value="Peptidase_S8/S53_dom"/>
</dbReference>
<gene>
    <name evidence="10" type="ORF">EDD29_3393</name>
</gene>
<dbReference type="PROSITE" id="PS51892">
    <property type="entry name" value="SUBTILASE"/>
    <property type="match status" value="1"/>
</dbReference>
<keyword evidence="3 5" id="KW-0378">Hydrolase</keyword>
<dbReference type="InterPro" id="IPR050131">
    <property type="entry name" value="Peptidase_S8_subtilisin-like"/>
</dbReference>
<keyword evidence="11" id="KW-1185">Reference proteome</keyword>
<dbReference type="PROSITE" id="PS00138">
    <property type="entry name" value="SUBTILASE_SER"/>
    <property type="match status" value="1"/>
</dbReference>
<comment type="similarity">
    <text evidence="1 5 6">Belongs to the peptidase S8 family.</text>
</comment>
<dbReference type="InterPro" id="IPR015500">
    <property type="entry name" value="Peptidase_S8_subtilisin-rel"/>
</dbReference>
<feature type="domain" description="Inhibitor I9" evidence="9">
    <location>
        <begin position="74"/>
        <end position="106"/>
    </location>
</feature>
<dbReference type="RefSeq" id="WP_123665301.1">
    <property type="nucleotide sequence ID" value="NZ_RJKE01000001.1"/>
</dbReference>
<dbReference type="Gene3D" id="3.40.50.200">
    <property type="entry name" value="Peptidase S8/S53 domain"/>
    <property type="match status" value="1"/>
</dbReference>
<dbReference type="InterPro" id="IPR037045">
    <property type="entry name" value="S8pro/Inhibitor_I9_sf"/>
</dbReference>
<accession>A0A3N1CX51</accession>
<dbReference type="GO" id="GO:0004252">
    <property type="term" value="F:serine-type endopeptidase activity"/>
    <property type="evidence" value="ECO:0007669"/>
    <property type="project" value="UniProtKB-UniRule"/>
</dbReference>
<evidence type="ECO:0000259" key="9">
    <source>
        <dbReference type="Pfam" id="PF05922"/>
    </source>
</evidence>
<dbReference type="InterPro" id="IPR022398">
    <property type="entry name" value="Peptidase_S8_His-AS"/>
</dbReference>
<evidence type="ECO:0000256" key="4">
    <source>
        <dbReference type="ARBA" id="ARBA00022825"/>
    </source>
</evidence>
<comment type="caution">
    <text evidence="10">The sequence shown here is derived from an EMBL/GenBank/DDBJ whole genome shotgun (WGS) entry which is preliminary data.</text>
</comment>
<dbReference type="PROSITE" id="PS00137">
    <property type="entry name" value="SUBTILASE_HIS"/>
    <property type="match status" value="1"/>
</dbReference>
<dbReference type="InterPro" id="IPR023828">
    <property type="entry name" value="Peptidase_S8_Ser-AS"/>
</dbReference>
<evidence type="ECO:0000256" key="1">
    <source>
        <dbReference type="ARBA" id="ARBA00011073"/>
    </source>
</evidence>
<dbReference type="Pfam" id="PF05922">
    <property type="entry name" value="Inhibitor_I9"/>
    <property type="match status" value="1"/>
</dbReference>
<dbReference type="InterPro" id="IPR034193">
    <property type="entry name" value="PCSK9_ProteinaseK-like"/>
</dbReference>
<dbReference type="SUPFAM" id="SSF54897">
    <property type="entry name" value="Protease propeptides/inhibitors"/>
    <property type="match status" value="1"/>
</dbReference>
<keyword evidence="2 5" id="KW-0645">Protease</keyword>
<feature type="chain" id="PRO_5018309007" evidence="7">
    <location>
        <begin position="26"/>
        <end position="398"/>
    </location>
</feature>
<dbReference type="CDD" id="cd04077">
    <property type="entry name" value="Peptidases_S8_PCSK9_ProteinaseK_like"/>
    <property type="match status" value="1"/>
</dbReference>
<feature type="domain" description="Peptidase S8/S53" evidence="8">
    <location>
        <begin position="151"/>
        <end position="379"/>
    </location>
</feature>
<dbReference type="Gene3D" id="3.30.70.80">
    <property type="entry name" value="Peptidase S8 propeptide/proteinase inhibitor I9"/>
    <property type="match status" value="1"/>
</dbReference>
<dbReference type="PANTHER" id="PTHR43806:SF11">
    <property type="entry name" value="CEREVISIN-RELATED"/>
    <property type="match status" value="1"/>
</dbReference>
<feature type="active site" description="Charge relay system" evidence="5">
    <location>
        <position position="154"/>
    </location>
</feature>
<dbReference type="GO" id="GO:0005615">
    <property type="term" value="C:extracellular space"/>
    <property type="evidence" value="ECO:0007669"/>
    <property type="project" value="TreeGrafter"/>
</dbReference>
<protein>
    <submittedName>
        <fullName evidence="10">Subtilase family protein</fullName>
    </submittedName>
</protein>
<evidence type="ECO:0000256" key="7">
    <source>
        <dbReference type="SAM" id="SignalP"/>
    </source>
</evidence>
<dbReference type="SUPFAM" id="SSF52743">
    <property type="entry name" value="Subtilisin-like"/>
    <property type="match status" value="1"/>
</dbReference>
<feature type="active site" description="Charge relay system" evidence="5">
    <location>
        <position position="343"/>
    </location>
</feature>
<feature type="active site" description="Charge relay system" evidence="5">
    <location>
        <position position="187"/>
    </location>
</feature>
<reference evidence="10 11" key="1">
    <citation type="submission" date="2018-11" db="EMBL/GenBank/DDBJ databases">
        <title>Sequencing the genomes of 1000 actinobacteria strains.</title>
        <authorList>
            <person name="Klenk H.-P."/>
        </authorList>
    </citation>
    <scope>NUCLEOTIDE SEQUENCE [LARGE SCALE GENOMIC DNA]</scope>
    <source>
        <strain evidence="10 11">DSM 44254</strain>
    </source>
</reference>
<dbReference type="Proteomes" id="UP000272400">
    <property type="component" value="Unassembled WGS sequence"/>
</dbReference>
<proteinExistence type="inferred from homology"/>
<dbReference type="PRINTS" id="PR00723">
    <property type="entry name" value="SUBTILISIN"/>
</dbReference>
<evidence type="ECO:0000259" key="8">
    <source>
        <dbReference type="Pfam" id="PF00082"/>
    </source>
</evidence>
<dbReference type="PANTHER" id="PTHR43806">
    <property type="entry name" value="PEPTIDASE S8"/>
    <property type="match status" value="1"/>
</dbReference>
<evidence type="ECO:0000256" key="5">
    <source>
        <dbReference type="PROSITE-ProRule" id="PRU01240"/>
    </source>
</evidence>
<name>A0A3N1CX51_9ACTN</name>
<dbReference type="GO" id="GO:0006508">
    <property type="term" value="P:proteolysis"/>
    <property type="evidence" value="ECO:0007669"/>
    <property type="project" value="UniProtKB-KW"/>
</dbReference>
<dbReference type="InterPro" id="IPR036852">
    <property type="entry name" value="Peptidase_S8/S53_dom_sf"/>
</dbReference>
<organism evidence="10 11">
    <name type="scientific">Actinocorallia herbida</name>
    <dbReference type="NCBI Taxonomy" id="58109"/>
    <lineage>
        <taxon>Bacteria</taxon>
        <taxon>Bacillati</taxon>
        <taxon>Actinomycetota</taxon>
        <taxon>Actinomycetes</taxon>
        <taxon>Streptosporangiales</taxon>
        <taxon>Thermomonosporaceae</taxon>
        <taxon>Actinocorallia</taxon>
    </lineage>
</organism>
<evidence type="ECO:0000256" key="3">
    <source>
        <dbReference type="ARBA" id="ARBA00022801"/>
    </source>
</evidence>
<evidence type="ECO:0000256" key="2">
    <source>
        <dbReference type="ARBA" id="ARBA00022670"/>
    </source>
</evidence>
<evidence type="ECO:0000256" key="6">
    <source>
        <dbReference type="RuleBase" id="RU003355"/>
    </source>
</evidence>
<evidence type="ECO:0000313" key="10">
    <source>
        <dbReference type="EMBL" id="ROO85844.1"/>
    </source>
</evidence>